<dbReference type="Proteomes" id="UP000077266">
    <property type="component" value="Unassembled WGS sequence"/>
</dbReference>
<protein>
    <recommendedName>
        <fullName evidence="3">F-box domain-containing protein</fullName>
    </recommendedName>
</protein>
<gene>
    <name evidence="1" type="ORF">EXIGLDRAFT_639849</name>
</gene>
<organism evidence="1 2">
    <name type="scientific">Exidia glandulosa HHB12029</name>
    <dbReference type="NCBI Taxonomy" id="1314781"/>
    <lineage>
        <taxon>Eukaryota</taxon>
        <taxon>Fungi</taxon>
        <taxon>Dikarya</taxon>
        <taxon>Basidiomycota</taxon>
        <taxon>Agaricomycotina</taxon>
        <taxon>Agaricomycetes</taxon>
        <taxon>Auriculariales</taxon>
        <taxon>Exidiaceae</taxon>
        <taxon>Exidia</taxon>
    </lineage>
</organism>
<accession>A0A165MZE0</accession>
<evidence type="ECO:0008006" key="3">
    <source>
        <dbReference type="Google" id="ProtNLM"/>
    </source>
</evidence>
<dbReference type="InterPro" id="IPR032675">
    <property type="entry name" value="LRR_dom_sf"/>
</dbReference>
<name>A0A165MZE0_EXIGL</name>
<dbReference type="EMBL" id="KV425904">
    <property type="protein sequence ID" value="KZV99980.1"/>
    <property type="molecule type" value="Genomic_DNA"/>
</dbReference>
<dbReference type="InParanoid" id="A0A165MZE0"/>
<sequence length="610" mass="69268">MEWYSVPRSLMPLTSSGELDACVYKAIQALPGVSKTQFLLNSALALIDAGQYGDDVENYFDVLLRMPGLPQDQLTRALLARGSARRAAGEQLLARAEDDFRTVLQMDPHNAEARRMLRRESRVETAGQPLYRQLPLEVWELIASFTPRHHLRQWLFVSSFFRDVAQRSIFRKVDVYFSEDTDIIARVMDFFERVKADPAFAVRIKTLRLHWAMEDGDLLDLLIRIFRTTLPAFKGLYEFEWIGYPELGPDCVVALQDSHPRLQRLGMVGWHFDAIGVEHFSNLVKFTLRAEDDDGSADMGEIRMVLDNNEQTLRHLCLGASLNRVHSWDEAFESSAIRNLSQLELVDTRISHLVLTRLIHASSLRALTLHGTFEDVNAAAVILGSDHVVDGQHTLLPLLEEFRFVMVGHDDDLHLFQAAARFVKGRRRIRRLDLGNCPFDLLIGILPSLIALRVLRLKTGFLSEQTVASLVKALPREMSGIHVAVTTSARPLHEFAPEFAKFAALEILHLNRISHRRPQPTLMSDKDFHAQTDAWLANARSVAQAVRSLDFVGWHREHFVVARNEYGEVAELKELPTRKRLDCGQGVDLGDDGAWLERKDVPVDWETPGL</sequence>
<dbReference type="AlphaFoldDB" id="A0A165MZE0"/>
<reference evidence="1 2" key="1">
    <citation type="journal article" date="2016" name="Mol. Biol. Evol.">
        <title>Comparative Genomics of Early-Diverging Mushroom-Forming Fungi Provides Insights into the Origins of Lignocellulose Decay Capabilities.</title>
        <authorList>
            <person name="Nagy L.G."/>
            <person name="Riley R."/>
            <person name="Tritt A."/>
            <person name="Adam C."/>
            <person name="Daum C."/>
            <person name="Floudas D."/>
            <person name="Sun H."/>
            <person name="Yadav J.S."/>
            <person name="Pangilinan J."/>
            <person name="Larsson K.H."/>
            <person name="Matsuura K."/>
            <person name="Barry K."/>
            <person name="Labutti K."/>
            <person name="Kuo R."/>
            <person name="Ohm R.A."/>
            <person name="Bhattacharya S.S."/>
            <person name="Shirouzu T."/>
            <person name="Yoshinaga Y."/>
            <person name="Martin F.M."/>
            <person name="Grigoriev I.V."/>
            <person name="Hibbett D.S."/>
        </authorList>
    </citation>
    <scope>NUCLEOTIDE SEQUENCE [LARGE SCALE GENOMIC DNA]</scope>
    <source>
        <strain evidence="1 2">HHB12029</strain>
    </source>
</reference>
<proteinExistence type="predicted"/>
<dbReference type="InterPro" id="IPR011990">
    <property type="entry name" value="TPR-like_helical_dom_sf"/>
</dbReference>
<evidence type="ECO:0000313" key="1">
    <source>
        <dbReference type="EMBL" id="KZV99980.1"/>
    </source>
</evidence>
<dbReference type="Gene3D" id="3.80.10.10">
    <property type="entry name" value="Ribonuclease Inhibitor"/>
    <property type="match status" value="1"/>
</dbReference>
<dbReference type="SUPFAM" id="SSF48452">
    <property type="entry name" value="TPR-like"/>
    <property type="match status" value="1"/>
</dbReference>
<dbReference type="SUPFAM" id="SSF52047">
    <property type="entry name" value="RNI-like"/>
    <property type="match status" value="1"/>
</dbReference>
<keyword evidence="2" id="KW-1185">Reference proteome</keyword>
<evidence type="ECO:0000313" key="2">
    <source>
        <dbReference type="Proteomes" id="UP000077266"/>
    </source>
</evidence>
<dbReference type="STRING" id="1314781.A0A165MZE0"/>
<feature type="non-terminal residue" evidence="1">
    <location>
        <position position="610"/>
    </location>
</feature>
<dbReference type="OrthoDB" id="3216017at2759"/>
<dbReference type="Gene3D" id="1.25.40.10">
    <property type="entry name" value="Tetratricopeptide repeat domain"/>
    <property type="match status" value="1"/>
</dbReference>